<dbReference type="Pfam" id="PF00931">
    <property type="entry name" value="NB-ARC"/>
    <property type="match status" value="1"/>
</dbReference>
<dbReference type="PANTHER" id="PTHR46082:SF6">
    <property type="entry name" value="AAA+ ATPASE DOMAIN-CONTAINING PROTEIN-RELATED"/>
    <property type="match status" value="1"/>
</dbReference>
<dbReference type="Pfam" id="PF13424">
    <property type="entry name" value="TPR_12"/>
    <property type="match status" value="2"/>
</dbReference>
<evidence type="ECO:0000256" key="1">
    <source>
        <dbReference type="SAM" id="MobiDB-lite"/>
    </source>
</evidence>
<dbReference type="NCBIfam" id="NF041121">
    <property type="entry name" value="SAV_2336_NTERM"/>
    <property type="match status" value="1"/>
</dbReference>
<dbReference type="InterPro" id="IPR027417">
    <property type="entry name" value="P-loop_NTPase"/>
</dbReference>
<proteinExistence type="predicted"/>
<evidence type="ECO:0000259" key="2">
    <source>
        <dbReference type="PROSITE" id="PS50943"/>
    </source>
</evidence>
<dbReference type="Pfam" id="PF13374">
    <property type="entry name" value="TPR_10"/>
    <property type="match status" value="2"/>
</dbReference>
<protein>
    <submittedName>
        <fullName evidence="3">Tetratricopeptide repeat protein</fullName>
    </submittedName>
</protein>
<dbReference type="Gene3D" id="1.10.260.40">
    <property type="entry name" value="lambda repressor-like DNA-binding domains"/>
    <property type="match status" value="1"/>
</dbReference>
<gene>
    <name evidence="3" type="ORF">M4V62_08800</name>
</gene>
<dbReference type="InterPro" id="IPR002182">
    <property type="entry name" value="NB-ARC"/>
</dbReference>
<feature type="domain" description="HTH cro/C1-type" evidence="2">
    <location>
        <begin position="554"/>
        <end position="608"/>
    </location>
</feature>
<feature type="region of interest" description="Disordered" evidence="1">
    <location>
        <begin position="53"/>
        <end position="89"/>
    </location>
</feature>
<dbReference type="Gene3D" id="3.40.50.300">
    <property type="entry name" value="P-loop containing nucleotide triphosphate hydrolases"/>
    <property type="match status" value="1"/>
</dbReference>
<dbReference type="SUPFAM" id="SSF52540">
    <property type="entry name" value="P-loop containing nucleoside triphosphate hydrolases"/>
    <property type="match status" value="1"/>
</dbReference>
<dbReference type="InterPro" id="IPR047738">
    <property type="entry name" value="SAV_2336-like_N"/>
</dbReference>
<dbReference type="Gene3D" id="1.25.40.10">
    <property type="entry name" value="Tetratricopeptide repeat domain"/>
    <property type="match status" value="2"/>
</dbReference>
<evidence type="ECO:0000313" key="4">
    <source>
        <dbReference type="Proteomes" id="UP000829992"/>
    </source>
</evidence>
<feature type="region of interest" description="Disordered" evidence="1">
    <location>
        <begin position="1378"/>
        <end position="1400"/>
    </location>
</feature>
<sequence>MTIDRLRDALEALGPPVTPLQLAEMVWLAERLPPEAGEGANAGAGLVGAGTHSGGGLPAGRPAAGITGATEGAARAQAPGPAEPGADAEVAVDGEHRAALHLARGLAERGTDADEVLVPAPQALRHELAIQRALRPLKQSVPDRRHPALDEEATAARAARRPDVRPWAPVMVPGTDRLLSLALVVDTGPSMTVWRPLVRELREAMQRTGAFRDVRLWHLKDLGTRLGIQPAPDGPAVDPAALIDPTGRQVVLVLSDCSGPHWWEGRAGPAIHRWARRGPTAILQPLPERLWRRTAAPAVPGRAIASRASAPNTGLRFTPHDGRTRRPAGAVPVPVLELAPDWLADWAGLLTASGDRHRDTAVTYVSARPAAHPEPRSSEGDLTIAERIMRFQSAASPTAADLAAHIALSVPALPVMRLIQQRVTPGSRPSDLAEVLLSGLLEPVDAGAGLYDFVPGARGALIETLPRPESLAVAELLERLGEEIEVRAGSAPRAFRALVAVAEGAGSRRLGDAGQPFALVSEEALGLLRSTAIPVVETSMTVDITLPPDFGQELRRARTAAGLSLTELADMVHYSKSHLSKIERGIKRPTQELAGMCELVLGSEVALMSLVPPNSPTRGEELTDGSAALTGPAASVPCPRRLTNLPAREPFVGRQDEIAQLDARFRRFLSPPENFTTVLHGMGGVGKTALAWEWARRGLEDDAFTMVWWINAESQVRIDEGLADLTAALAPSLGGLLERERQKEWALQWLSAHEDWLLVLDGAVDPADVGSFVWRTGPGGRFLITSRDAEGWHALPAAMLPLDVLELPEAVELLTRYLDGGAAGPAERLCEELGRLPLALVQAGAWLAETRMPVDEYLRLFETQRQELLEAPVPGSATGIAEAWKVSLRAVEDPLAVRIMTTLSWYAPEPVPTEILPGLAIPEPQLARALGLLDSLSLIRLDPDSITVHRLIRAAVRIPDEQAPYRTAEALEGARATAVSLLASSVPDRTEDPVTWPRWRELLPHIEALAERSRPDDAGLLPALEGLADFCIGQGQPDKAVAALHHVVETSQRVFGPAAAATHSARARLAGAYRAAGASERAVALYEESIAALVGALGEGHPDVQPFRAELADLYQESGNVERAITLYDDAEAHTAAVWGYEHHRTLWVRARRAGAYAGSVDASRIAEAMALCEGALVACVRVLGDDHPDTIAVRSKLSTICRVAGYVGRARREAVQVLLDCRRVLGADHPRTLAAQVDLAHAHEHAGEMPEALRVYEDALVAGLRVRGASHPDTMRLCEHLAEVCAAQGKQGRAIQLYERALTERIASRGTDHPGTLLVAQHLADAYRLDGALEKATSLHERTLEARIRVLGEGHPDTRWSYESLIGALREAGYAERADAVERQRDAPTRPKPDGDAPD</sequence>
<feature type="compositionally biased region" description="Low complexity" evidence="1">
    <location>
        <begin position="59"/>
        <end position="89"/>
    </location>
</feature>
<evidence type="ECO:0000313" key="3">
    <source>
        <dbReference type="EMBL" id="UQT55187.1"/>
    </source>
</evidence>
<accession>A0ABY4PN12</accession>
<reference evidence="3 4" key="1">
    <citation type="submission" date="2022-05" db="EMBL/GenBank/DDBJ databases">
        <authorList>
            <person name="Zhou X."/>
            <person name="Li K."/>
            <person name="Man Y."/>
        </authorList>
    </citation>
    <scope>NUCLEOTIDE SEQUENCE [LARGE SCALE GENOMIC DNA]</scope>
    <source>
        <strain evidence="3 4">MS405</strain>
    </source>
</reference>
<dbReference type="SUPFAM" id="SSF47413">
    <property type="entry name" value="lambda repressor-like DNA-binding domains"/>
    <property type="match status" value="1"/>
</dbReference>
<keyword evidence="4" id="KW-1185">Reference proteome</keyword>
<name>A0ABY4PN12_9ACTN</name>
<dbReference type="SUPFAM" id="SSF48452">
    <property type="entry name" value="TPR-like"/>
    <property type="match status" value="2"/>
</dbReference>
<dbReference type="Proteomes" id="UP000829992">
    <property type="component" value="Chromosome"/>
</dbReference>
<dbReference type="InterPro" id="IPR011990">
    <property type="entry name" value="TPR-like_helical_dom_sf"/>
</dbReference>
<organism evidence="3 4">
    <name type="scientific">Streptomyces durmitorensis</name>
    <dbReference type="NCBI Taxonomy" id="319947"/>
    <lineage>
        <taxon>Bacteria</taxon>
        <taxon>Bacillati</taxon>
        <taxon>Actinomycetota</taxon>
        <taxon>Actinomycetes</taxon>
        <taxon>Kitasatosporales</taxon>
        <taxon>Streptomycetaceae</taxon>
        <taxon>Streptomyces</taxon>
    </lineage>
</organism>
<dbReference type="InterPro" id="IPR053137">
    <property type="entry name" value="NLR-like"/>
</dbReference>
<dbReference type="InterPro" id="IPR001387">
    <property type="entry name" value="Cro/C1-type_HTH"/>
</dbReference>
<dbReference type="PROSITE" id="PS50943">
    <property type="entry name" value="HTH_CROC1"/>
    <property type="match status" value="1"/>
</dbReference>
<dbReference type="RefSeq" id="WP_249586677.1">
    <property type="nucleotide sequence ID" value="NZ_BAAAQL010000008.1"/>
</dbReference>
<dbReference type="CDD" id="cd00093">
    <property type="entry name" value="HTH_XRE"/>
    <property type="match status" value="1"/>
</dbReference>
<dbReference type="Pfam" id="PF13560">
    <property type="entry name" value="HTH_31"/>
    <property type="match status" value="1"/>
</dbReference>
<dbReference type="InterPro" id="IPR010982">
    <property type="entry name" value="Lambda_DNA-bd_dom_sf"/>
</dbReference>
<dbReference type="EMBL" id="CP097289">
    <property type="protein sequence ID" value="UQT55187.1"/>
    <property type="molecule type" value="Genomic_DNA"/>
</dbReference>
<dbReference type="PANTHER" id="PTHR46082">
    <property type="entry name" value="ATP/GTP-BINDING PROTEIN-RELATED"/>
    <property type="match status" value="1"/>
</dbReference>
<dbReference type="SMART" id="SM00530">
    <property type="entry name" value="HTH_XRE"/>
    <property type="match status" value="1"/>
</dbReference>